<dbReference type="AlphaFoldDB" id="A0A4U6W3F1"/>
<dbReference type="Gramene" id="TKW36542">
    <property type="protein sequence ID" value="TKW36542"/>
    <property type="gene ID" value="SEVIR_2G447150v2"/>
</dbReference>
<dbReference type="EMBL" id="CM016553">
    <property type="protein sequence ID" value="TKW36542.1"/>
    <property type="molecule type" value="Genomic_DNA"/>
</dbReference>
<name>A0A4U6W3F1_SETVI</name>
<gene>
    <name evidence="2" type="ORF">SEVIR_2G447150v2</name>
</gene>
<protein>
    <submittedName>
        <fullName evidence="2">Uncharacterized protein</fullName>
    </submittedName>
</protein>
<keyword evidence="1" id="KW-0472">Membrane</keyword>
<evidence type="ECO:0000256" key="1">
    <source>
        <dbReference type="SAM" id="Phobius"/>
    </source>
</evidence>
<accession>A0A4U6W3F1</accession>
<keyword evidence="1" id="KW-1133">Transmembrane helix</keyword>
<keyword evidence="3" id="KW-1185">Reference proteome</keyword>
<dbReference type="Proteomes" id="UP000298652">
    <property type="component" value="Chromosome 2"/>
</dbReference>
<feature type="transmembrane region" description="Helical" evidence="1">
    <location>
        <begin position="6"/>
        <end position="33"/>
    </location>
</feature>
<evidence type="ECO:0000313" key="3">
    <source>
        <dbReference type="Proteomes" id="UP000298652"/>
    </source>
</evidence>
<keyword evidence="1" id="KW-0812">Transmembrane</keyword>
<sequence>MYPYVFYHALSSFLAFVYGIYMVYISGSSYLILMSSTVRLSIEYFPRISTSFV</sequence>
<evidence type="ECO:0000313" key="2">
    <source>
        <dbReference type="EMBL" id="TKW36542.1"/>
    </source>
</evidence>
<proteinExistence type="predicted"/>
<reference evidence="2" key="1">
    <citation type="submission" date="2019-03" db="EMBL/GenBank/DDBJ databases">
        <title>WGS assembly of Setaria viridis.</title>
        <authorList>
            <person name="Huang P."/>
            <person name="Jenkins J."/>
            <person name="Grimwood J."/>
            <person name="Barry K."/>
            <person name="Healey A."/>
            <person name="Mamidi S."/>
            <person name="Sreedasyam A."/>
            <person name="Shu S."/>
            <person name="Feldman M."/>
            <person name="Wu J."/>
            <person name="Yu Y."/>
            <person name="Chen C."/>
            <person name="Johnson J."/>
            <person name="Rokhsar D."/>
            <person name="Baxter I."/>
            <person name="Schmutz J."/>
            <person name="Brutnell T."/>
            <person name="Kellogg E."/>
        </authorList>
    </citation>
    <scope>NUCLEOTIDE SEQUENCE [LARGE SCALE GENOMIC DNA]</scope>
</reference>
<organism evidence="2 3">
    <name type="scientific">Setaria viridis</name>
    <name type="common">Green bristlegrass</name>
    <name type="synonym">Setaria italica subsp. viridis</name>
    <dbReference type="NCBI Taxonomy" id="4556"/>
    <lineage>
        <taxon>Eukaryota</taxon>
        <taxon>Viridiplantae</taxon>
        <taxon>Streptophyta</taxon>
        <taxon>Embryophyta</taxon>
        <taxon>Tracheophyta</taxon>
        <taxon>Spermatophyta</taxon>
        <taxon>Magnoliopsida</taxon>
        <taxon>Liliopsida</taxon>
        <taxon>Poales</taxon>
        <taxon>Poaceae</taxon>
        <taxon>PACMAD clade</taxon>
        <taxon>Panicoideae</taxon>
        <taxon>Panicodae</taxon>
        <taxon>Paniceae</taxon>
        <taxon>Cenchrinae</taxon>
        <taxon>Setaria</taxon>
    </lineage>
</organism>